<dbReference type="EMBL" id="GBRH01196059">
    <property type="protein sequence ID" value="JAE01837.1"/>
    <property type="molecule type" value="Transcribed_RNA"/>
</dbReference>
<evidence type="ECO:0000313" key="1">
    <source>
        <dbReference type="EMBL" id="JAE01837.1"/>
    </source>
</evidence>
<reference evidence="1" key="2">
    <citation type="journal article" date="2015" name="Data Brief">
        <title>Shoot transcriptome of the giant reed, Arundo donax.</title>
        <authorList>
            <person name="Barrero R.A."/>
            <person name="Guerrero F.D."/>
            <person name="Moolhuijzen P."/>
            <person name="Goolsby J.A."/>
            <person name="Tidwell J."/>
            <person name="Bellgard S.E."/>
            <person name="Bellgard M.I."/>
        </authorList>
    </citation>
    <scope>NUCLEOTIDE SEQUENCE</scope>
    <source>
        <tissue evidence="1">Shoot tissue taken approximately 20 cm above the soil surface</tissue>
    </source>
</reference>
<name>A0A0A9EP00_ARUDO</name>
<protein>
    <submittedName>
        <fullName evidence="1">Uncharacterized protein</fullName>
    </submittedName>
</protein>
<proteinExistence type="predicted"/>
<sequence>MKSGVQSYHCMYTTKQARAQIRNYLGKN</sequence>
<organism evidence="1">
    <name type="scientific">Arundo donax</name>
    <name type="common">Giant reed</name>
    <name type="synonym">Donax arundinaceus</name>
    <dbReference type="NCBI Taxonomy" id="35708"/>
    <lineage>
        <taxon>Eukaryota</taxon>
        <taxon>Viridiplantae</taxon>
        <taxon>Streptophyta</taxon>
        <taxon>Embryophyta</taxon>
        <taxon>Tracheophyta</taxon>
        <taxon>Spermatophyta</taxon>
        <taxon>Magnoliopsida</taxon>
        <taxon>Liliopsida</taxon>
        <taxon>Poales</taxon>
        <taxon>Poaceae</taxon>
        <taxon>PACMAD clade</taxon>
        <taxon>Arundinoideae</taxon>
        <taxon>Arundineae</taxon>
        <taxon>Arundo</taxon>
    </lineage>
</organism>
<accession>A0A0A9EP00</accession>
<dbReference type="AlphaFoldDB" id="A0A0A9EP00"/>
<reference evidence="1" key="1">
    <citation type="submission" date="2014-09" db="EMBL/GenBank/DDBJ databases">
        <authorList>
            <person name="Magalhaes I.L.F."/>
            <person name="Oliveira U."/>
            <person name="Santos F.R."/>
            <person name="Vidigal T.H.D.A."/>
            <person name="Brescovit A.D."/>
            <person name="Santos A.J."/>
        </authorList>
    </citation>
    <scope>NUCLEOTIDE SEQUENCE</scope>
    <source>
        <tissue evidence="1">Shoot tissue taken approximately 20 cm above the soil surface</tissue>
    </source>
</reference>